<organism evidence="1 2">
    <name type="scientific">Anaerosporobacter mobilis DSM 15930</name>
    <dbReference type="NCBI Taxonomy" id="1120996"/>
    <lineage>
        <taxon>Bacteria</taxon>
        <taxon>Bacillati</taxon>
        <taxon>Bacillota</taxon>
        <taxon>Clostridia</taxon>
        <taxon>Lachnospirales</taxon>
        <taxon>Lachnospiraceae</taxon>
        <taxon>Anaerosporobacter</taxon>
    </lineage>
</organism>
<dbReference type="GO" id="GO:0016539">
    <property type="term" value="P:intein-mediated protein splicing"/>
    <property type="evidence" value="ECO:0007669"/>
    <property type="project" value="InterPro"/>
</dbReference>
<dbReference type="OrthoDB" id="1760972at2"/>
<evidence type="ECO:0000313" key="1">
    <source>
        <dbReference type="EMBL" id="SHN02827.1"/>
    </source>
</evidence>
<name>A0A1M7NGH5_9FIRM</name>
<dbReference type="Pfam" id="PF07591">
    <property type="entry name" value="PT-HINT"/>
    <property type="match status" value="1"/>
</dbReference>
<proteinExistence type="predicted"/>
<dbReference type="AlphaFoldDB" id="A0A1M7NGH5"/>
<accession>A0A1M7NGH5</accession>
<sequence length="129" mass="13964">MTISVLAVFTDGFTKGMKNPICFVAGTMVLTAMGLKAIETIQAGDQVIATNPDTFQTEEKTVVETFINKTTCIVKIFIQNEVICTTMNHPFYVKGQGFLAAGKLSIGDEIMNASGGSYPVECVELEEKQ</sequence>
<evidence type="ECO:0000313" key="2">
    <source>
        <dbReference type="Proteomes" id="UP000184038"/>
    </source>
</evidence>
<dbReference type="EMBL" id="FRCP01000028">
    <property type="protein sequence ID" value="SHN02827.1"/>
    <property type="molecule type" value="Genomic_DNA"/>
</dbReference>
<keyword evidence="2" id="KW-1185">Reference proteome</keyword>
<dbReference type="Gene3D" id="2.170.16.10">
    <property type="entry name" value="Hedgehog/Intein (Hint) domain"/>
    <property type="match status" value="1"/>
</dbReference>
<protein>
    <submittedName>
        <fullName evidence="1">Pretoxin HINT domain-containing protein</fullName>
    </submittedName>
</protein>
<dbReference type="RefSeq" id="WP_073291643.1">
    <property type="nucleotide sequence ID" value="NZ_FRCP01000028.1"/>
</dbReference>
<dbReference type="STRING" id="1120996.SAMN02746066_04483"/>
<dbReference type="InterPro" id="IPR006141">
    <property type="entry name" value="Intein_N"/>
</dbReference>
<dbReference type="SUPFAM" id="SSF51294">
    <property type="entry name" value="Hedgehog/intein (Hint) domain"/>
    <property type="match status" value="1"/>
</dbReference>
<dbReference type="Proteomes" id="UP000184038">
    <property type="component" value="Unassembled WGS sequence"/>
</dbReference>
<dbReference type="InterPro" id="IPR036844">
    <property type="entry name" value="Hint_dom_sf"/>
</dbReference>
<gene>
    <name evidence="1" type="ORF">SAMN02746066_04483</name>
</gene>
<reference evidence="1 2" key="1">
    <citation type="submission" date="2016-11" db="EMBL/GenBank/DDBJ databases">
        <authorList>
            <person name="Jaros S."/>
            <person name="Januszkiewicz K."/>
            <person name="Wedrychowicz H."/>
        </authorList>
    </citation>
    <scope>NUCLEOTIDE SEQUENCE [LARGE SCALE GENOMIC DNA]</scope>
    <source>
        <strain evidence="1 2">DSM 15930</strain>
    </source>
</reference>
<dbReference type="PROSITE" id="PS50817">
    <property type="entry name" value="INTEIN_N_TER"/>
    <property type="match status" value="1"/>
</dbReference>